<evidence type="ECO:0000256" key="2">
    <source>
        <dbReference type="ARBA" id="ARBA00005005"/>
    </source>
</evidence>
<evidence type="ECO:0000256" key="3">
    <source>
        <dbReference type="ARBA" id="ARBA00022832"/>
    </source>
</evidence>
<dbReference type="AlphaFoldDB" id="A0AAE3MY74"/>
<dbReference type="SUPFAM" id="SSF48179">
    <property type="entry name" value="6-phosphogluconate dehydrogenase C-terminal domain-like"/>
    <property type="match status" value="2"/>
</dbReference>
<dbReference type="InterPro" id="IPR006176">
    <property type="entry name" value="3-OHacyl-CoA_DH_NAD-bd"/>
</dbReference>
<evidence type="ECO:0000259" key="14">
    <source>
        <dbReference type="Pfam" id="PF02737"/>
    </source>
</evidence>
<keyword evidence="10" id="KW-0456">Lyase</keyword>
<dbReference type="SUPFAM" id="SSF51735">
    <property type="entry name" value="NAD(P)-binding Rossmann-fold domains"/>
    <property type="match status" value="1"/>
</dbReference>
<dbReference type="GO" id="GO:0070403">
    <property type="term" value="F:NAD+ binding"/>
    <property type="evidence" value="ECO:0007669"/>
    <property type="project" value="InterPro"/>
</dbReference>
<keyword evidence="6" id="KW-0520">NAD</keyword>
<name>A0AAE3MY74_9HYPH</name>
<evidence type="ECO:0000256" key="10">
    <source>
        <dbReference type="ARBA" id="ARBA00023239"/>
    </source>
</evidence>
<keyword evidence="5" id="KW-0560">Oxidoreductase</keyword>
<dbReference type="Pfam" id="PF00725">
    <property type="entry name" value="3HCDH"/>
    <property type="match status" value="1"/>
</dbReference>
<dbReference type="InterPro" id="IPR001753">
    <property type="entry name" value="Enoyl-CoA_hydra/iso"/>
</dbReference>
<feature type="domain" description="3-hydroxyacyl-CoA dehydrogenase C-terminal" evidence="13">
    <location>
        <begin position="480"/>
        <end position="573"/>
    </location>
</feature>
<dbReference type="SUPFAM" id="SSF52096">
    <property type="entry name" value="ClpP/crotonase"/>
    <property type="match status" value="1"/>
</dbReference>
<keyword evidence="8" id="KW-0576">Peroxisome</keyword>
<dbReference type="GO" id="GO:0016853">
    <property type="term" value="F:isomerase activity"/>
    <property type="evidence" value="ECO:0007669"/>
    <property type="project" value="UniProtKB-KW"/>
</dbReference>
<evidence type="ECO:0000313" key="15">
    <source>
        <dbReference type="EMBL" id="MCX8997144.1"/>
    </source>
</evidence>
<evidence type="ECO:0000256" key="4">
    <source>
        <dbReference type="ARBA" id="ARBA00022963"/>
    </source>
</evidence>
<sequence>MNDTPAPLTFAATVSGRIVSDVLIVTIDNPPVNATSAQVRAGLVAALNHAARDGTIRAVVLTGAGKVFIGGADIREFGKAPLEPSLPTVIDLIEKMQKPVVAALNGAALGGGLEVALAAHGRIAIPDASFALPEVKLGIVPGAGGTQRLPRLVGALAALDLAATGRTVKSAEALALGLVDRICDAELMAEAVAFAISLTGSPIRRTGMLAVAVPDTRIFAEATKKIVSRARGAHAPGEAARLVGLSFALPFEDAVAEERATFLRLRDSEEAAALRHLFFAERNAGKVEGLCAEALPLSTIGIAGIGLMGSGIAAACLAAGYKVVGYEPREEAAIAGQGRISDLLRRAVIAGKMTREQVEAGLSNLEITTHVHQLAEAGLVIEAVFDDFDAKANLFRQLDRLLKPDTLLATNTSYLDPDALAAVTSRPERFLGLHFFSPANIMRLVEVVRCAETADTALATGIAFARKIGKLPIVTGVCEGFIGNRIFSAYRAEAEKMLAEGASPEVIDRAMEAYGFAMGLFTVNDMAGLEIAWARRKRTAASRDPAAFYFDVPDRLCEAGRFGARTGRGWYDYSGGARAPDPDVAALIEDFRTRKGIVPRNFTEAEIMDRLLSAMSREGRALTEEGIARHEDDIDLILVNGYGFPAARGGPMFAASRRKT</sequence>
<comment type="subcellular location">
    <subcellularLocation>
        <location evidence="1">Peroxisome</location>
    </subcellularLocation>
</comment>
<dbReference type="Gene3D" id="3.90.226.10">
    <property type="entry name" value="2-enoyl-CoA Hydratase, Chain A, domain 1"/>
    <property type="match status" value="1"/>
</dbReference>
<comment type="pathway">
    <text evidence="2">Lipid metabolism; fatty acid beta-oxidation.</text>
</comment>
<evidence type="ECO:0000256" key="12">
    <source>
        <dbReference type="ARBA" id="ARBA00049556"/>
    </source>
</evidence>
<keyword evidence="3" id="KW-0276">Fatty acid metabolism</keyword>
<evidence type="ECO:0000259" key="13">
    <source>
        <dbReference type="Pfam" id="PF00725"/>
    </source>
</evidence>
<dbReference type="InterPro" id="IPR008927">
    <property type="entry name" value="6-PGluconate_DH-like_C_sf"/>
</dbReference>
<dbReference type="PANTHER" id="PTHR23309">
    <property type="entry name" value="3-HYDROXYACYL-COA DEHYROGENASE"/>
    <property type="match status" value="1"/>
</dbReference>
<dbReference type="CDD" id="cd06558">
    <property type="entry name" value="crotonase-like"/>
    <property type="match status" value="1"/>
</dbReference>
<gene>
    <name evidence="15" type="ORF">NOF55_08500</name>
</gene>
<keyword evidence="7" id="KW-0443">Lipid metabolism</keyword>
<comment type="catalytic activity">
    <reaction evidence="12">
        <text>a (3S)-3-hydroxyacyl-CoA + NAD(+) = a 3-oxoacyl-CoA + NADH + H(+)</text>
        <dbReference type="Rhea" id="RHEA:22432"/>
        <dbReference type="ChEBI" id="CHEBI:15378"/>
        <dbReference type="ChEBI" id="CHEBI:57318"/>
        <dbReference type="ChEBI" id="CHEBI:57540"/>
        <dbReference type="ChEBI" id="CHEBI:57945"/>
        <dbReference type="ChEBI" id="CHEBI:90726"/>
        <dbReference type="EC" id="1.1.1.35"/>
    </reaction>
</comment>
<evidence type="ECO:0000256" key="11">
    <source>
        <dbReference type="ARBA" id="ARBA00023268"/>
    </source>
</evidence>
<dbReference type="Pfam" id="PF02737">
    <property type="entry name" value="3HCDH_N"/>
    <property type="match status" value="1"/>
</dbReference>
<dbReference type="InterPro" id="IPR029045">
    <property type="entry name" value="ClpP/crotonase-like_dom_sf"/>
</dbReference>
<keyword evidence="11" id="KW-0511">Multifunctional enzyme</keyword>
<dbReference type="EMBL" id="JANFPI010000002">
    <property type="protein sequence ID" value="MCX8997144.1"/>
    <property type="molecule type" value="Genomic_DNA"/>
</dbReference>
<protein>
    <submittedName>
        <fullName evidence="15">3-hydroxyacyl-CoA dehydrogenase NAD-binding domain-containing protein</fullName>
    </submittedName>
</protein>
<dbReference type="GO" id="GO:0016042">
    <property type="term" value="P:lipid catabolic process"/>
    <property type="evidence" value="ECO:0007669"/>
    <property type="project" value="UniProtKB-KW"/>
</dbReference>
<dbReference type="FunFam" id="3.40.50.720:FF:000009">
    <property type="entry name" value="Fatty oxidation complex, alpha subunit"/>
    <property type="match status" value="1"/>
</dbReference>
<dbReference type="Pfam" id="PF00378">
    <property type="entry name" value="ECH_1"/>
    <property type="match status" value="1"/>
</dbReference>
<accession>A0AAE3MY74</accession>
<organism evidence="15 16">
    <name type="scientific">Ectorhizobium quercum</name>
    <dbReference type="NCBI Taxonomy" id="2965071"/>
    <lineage>
        <taxon>Bacteria</taxon>
        <taxon>Pseudomonadati</taxon>
        <taxon>Pseudomonadota</taxon>
        <taxon>Alphaproteobacteria</taxon>
        <taxon>Hyphomicrobiales</taxon>
        <taxon>Rhizobiaceae</taxon>
        <taxon>Ectorhizobium</taxon>
    </lineage>
</organism>
<evidence type="ECO:0000256" key="5">
    <source>
        <dbReference type="ARBA" id="ARBA00023002"/>
    </source>
</evidence>
<dbReference type="RefSeq" id="WP_306410910.1">
    <property type="nucleotide sequence ID" value="NZ_JANFPI010000002.1"/>
</dbReference>
<dbReference type="GO" id="GO:0003857">
    <property type="term" value="F:(3S)-3-hydroxyacyl-CoA dehydrogenase (NAD+) activity"/>
    <property type="evidence" value="ECO:0007669"/>
    <property type="project" value="UniProtKB-EC"/>
</dbReference>
<comment type="caution">
    <text evidence="15">The sequence shown here is derived from an EMBL/GenBank/DDBJ whole genome shotgun (WGS) entry which is preliminary data.</text>
</comment>
<dbReference type="InterPro" id="IPR006108">
    <property type="entry name" value="3HC_DH_C"/>
</dbReference>
<keyword evidence="9" id="KW-0413">Isomerase</keyword>
<dbReference type="Gene3D" id="3.40.50.720">
    <property type="entry name" value="NAD(P)-binding Rossmann-like Domain"/>
    <property type="match status" value="1"/>
</dbReference>
<keyword evidence="16" id="KW-1185">Reference proteome</keyword>
<reference evidence="15" key="1">
    <citation type="submission" date="2022-07" db="EMBL/GenBank/DDBJ databases">
        <title>Ectorhizobium quercum gen.nov., sp. nov.</title>
        <authorList>
            <person name="Ma T."/>
            <person name="Li Y."/>
        </authorList>
    </citation>
    <scope>NUCLEOTIDE SEQUENCE</scope>
    <source>
        <strain evidence="15">BDR2-2</strain>
    </source>
</reference>
<evidence type="ECO:0000256" key="9">
    <source>
        <dbReference type="ARBA" id="ARBA00023235"/>
    </source>
</evidence>
<dbReference type="Gene3D" id="1.10.1040.50">
    <property type="match status" value="1"/>
</dbReference>
<dbReference type="GO" id="GO:0004300">
    <property type="term" value="F:enoyl-CoA hydratase activity"/>
    <property type="evidence" value="ECO:0007669"/>
    <property type="project" value="UniProtKB-ARBA"/>
</dbReference>
<evidence type="ECO:0000313" key="16">
    <source>
        <dbReference type="Proteomes" id="UP001208771"/>
    </source>
</evidence>
<evidence type="ECO:0000256" key="6">
    <source>
        <dbReference type="ARBA" id="ARBA00023027"/>
    </source>
</evidence>
<evidence type="ECO:0000256" key="7">
    <source>
        <dbReference type="ARBA" id="ARBA00023098"/>
    </source>
</evidence>
<feature type="domain" description="3-hydroxyacyl-CoA dehydrogenase NAD binding" evidence="14">
    <location>
        <begin position="299"/>
        <end position="475"/>
    </location>
</feature>
<dbReference type="InterPro" id="IPR036291">
    <property type="entry name" value="NAD(P)-bd_dom_sf"/>
</dbReference>
<keyword evidence="4" id="KW-0442">Lipid degradation</keyword>
<evidence type="ECO:0000256" key="8">
    <source>
        <dbReference type="ARBA" id="ARBA00023140"/>
    </source>
</evidence>
<evidence type="ECO:0000256" key="1">
    <source>
        <dbReference type="ARBA" id="ARBA00004275"/>
    </source>
</evidence>
<proteinExistence type="predicted"/>
<dbReference type="Proteomes" id="UP001208771">
    <property type="component" value="Unassembled WGS sequence"/>
</dbReference>
<dbReference type="GO" id="GO:0006631">
    <property type="term" value="P:fatty acid metabolic process"/>
    <property type="evidence" value="ECO:0007669"/>
    <property type="project" value="UniProtKB-KW"/>
</dbReference>